<keyword evidence="4" id="KW-1185">Reference proteome</keyword>
<dbReference type="Proteomes" id="UP000800038">
    <property type="component" value="Unassembled WGS sequence"/>
</dbReference>
<evidence type="ECO:0000256" key="1">
    <source>
        <dbReference type="SAM" id="MobiDB-lite"/>
    </source>
</evidence>
<gene>
    <name evidence="3" type="ORF">EJ02DRAFT_420872</name>
</gene>
<sequence length="114" mass="12786">MKTLSRIACCLFFTALLVHTAHDALSSLGDEQSPPSLPSDNLARDHDVKLRKPSPQDIAASMNTLWDPWDEDEDGSYLVPIPDLEHCKNICDASWIACRLRGCDHLTDVRKQEL</sequence>
<name>A0A6A5SX20_9PLEO</name>
<keyword evidence="2" id="KW-0732">Signal</keyword>
<evidence type="ECO:0000313" key="3">
    <source>
        <dbReference type="EMBL" id="KAF1943869.1"/>
    </source>
</evidence>
<dbReference type="OrthoDB" id="3781639at2759"/>
<reference evidence="3" key="1">
    <citation type="journal article" date="2020" name="Stud. Mycol.">
        <title>101 Dothideomycetes genomes: a test case for predicting lifestyles and emergence of pathogens.</title>
        <authorList>
            <person name="Haridas S."/>
            <person name="Albert R."/>
            <person name="Binder M."/>
            <person name="Bloem J."/>
            <person name="Labutti K."/>
            <person name="Salamov A."/>
            <person name="Andreopoulos B."/>
            <person name="Baker S."/>
            <person name="Barry K."/>
            <person name="Bills G."/>
            <person name="Bluhm B."/>
            <person name="Cannon C."/>
            <person name="Castanera R."/>
            <person name="Culley D."/>
            <person name="Daum C."/>
            <person name="Ezra D."/>
            <person name="Gonzalez J."/>
            <person name="Henrissat B."/>
            <person name="Kuo A."/>
            <person name="Liang C."/>
            <person name="Lipzen A."/>
            <person name="Lutzoni F."/>
            <person name="Magnuson J."/>
            <person name="Mondo S."/>
            <person name="Nolan M."/>
            <person name="Ohm R."/>
            <person name="Pangilinan J."/>
            <person name="Park H.-J."/>
            <person name="Ramirez L."/>
            <person name="Alfaro M."/>
            <person name="Sun H."/>
            <person name="Tritt A."/>
            <person name="Yoshinaga Y."/>
            <person name="Zwiers L.-H."/>
            <person name="Turgeon B."/>
            <person name="Goodwin S."/>
            <person name="Spatafora J."/>
            <person name="Crous P."/>
            <person name="Grigoriev I."/>
        </authorList>
    </citation>
    <scope>NUCLEOTIDE SEQUENCE</scope>
    <source>
        <strain evidence="3">CBS 161.51</strain>
    </source>
</reference>
<feature type="region of interest" description="Disordered" evidence="1">
    <location>
        <begin position="27"/>
        <end position="56"/>
    </location>
</feature>
<protein>
    <submittedName>
        <fullName evidence="3">Uncharacterized protein</fullName>
    </submittedName>
</protein>
<dbReference type="AlphaFoldDB" id="A0A6A5SX20"/>
<evidence type="ECO:0000256" key="2">
    <source>
        <dbReference type="SAM" id="SignalP"/>
    </source>
</evidence>
<feature type="chain" id="PRO_5025515285" evidence="2">
    <location>
        <begin position="21"/>
        <end position="114"/>
    </location>
</feature>
<organism evidence="3 4">
    <name type="scientific">Clathrospora elynae</name>
    <dbReference type="NCBI Taxonomy" id="706981"/>
    <lineage>
        <taxon>Eukaryota</taxon>
        <taxon>Fungi</taxon>
        <taxon>Dikarya</taxon>
        <taxon>Ascomycota</taxon>
        <taxon>Pezizomycotina</taxon>
        <taxon>Dothideomycetes</taxon>
        <taxon>Pleosporomycetidae</taxon>
        <taxon>Pleosporales</taxon>
        <taxon>Diademaceae</taxon>
        <taxon>Clathrospora</taxon>
    </lineage>
</organism>
<evidence type="ECO:0000313" key="4">
    <source>
        <dbReference type="Proteomes" id="UP000800038"/>
    </source>
</evidence>
<accession>A0A6A5SX20</accession>
<dbReference type="EMBL" id="ML976021">
    <property type="protein sequence ID" value="KAF1943869.1"/>
    <property type="molecule type" value="Genomic_DNA"/>
</dbReference>
<proteinExistence type="predicted"/>
<feature type="signal peptide" evidence="2">
    <location>
        <begin position="1"/>
        <end position="20"/>
    </location>
</feature>